<proteinExistence type="predicted"/>
<dbReference type="EMBL" id="JAFICZ010000002">
    <property type="protein sequence ID" value="MBP1299965.1"/>
    <property type="molecule type" value="Genomic_DNA"/>
</dbReference>
<accession>A0A8I1YHC5</accession>
<feature type="domain" description="Schlafen AlbA-2" evidence="1">
    <location>
        <begin position="15"/>
        <end position="142"/>
    </location>
</feature>
<comment type="caution">
    <text evidence="2">The sequence shown here is derived from an EMBL/GenBank/DDBJ whole genome shotgun (WGS) entry which is preliminary data.</text>
</comment>
<dbReference type="Pfam" id="PF04326">
    <property type="entry name" value="SLFN_AlbA_2"/>
    <property type="match status" value="1"/>
</dbReference>
<evidence type="ECO:0000259" key="1">
    <source>
        <dbReference type="Pfam" id="PF04326"/>
    </source>
</evidence>
<dbReference type="InterPro" id="IPR007421">
    <property type="entry name" value="Schlafen_AlbA_2_dom"/>
</dbReference>
<evidence type="ECO:0000313" key="3">
    <source>
        <dbReference type="Proteomes" id="UP000673383"/>
    </source>
</evidence>
<dbReference type="Proteomes" id="UP000673383">
    <property type="component" value="Unassembled WGS sequence"/>
</dbReference>
<evidence type="ECO:0000313" key="2">
    <source>
        <dbReference type="EMBL" id="MBP1299965.1"/>
    </source>
</evidence>
<organism evidence="2 3">
    <name type="scientific">Bradyrhizobium elkanii</name>
    <dbReference type="NCBI Taxonomy" id="29448"/>
    <lineage>
        <taxon>Bacteria</taxon>
        <taxon>Pseudomonadati</taxon>
        <taxon>Pseudomonadota</taxon>
        <taxon>Alphaproteobacteria</taxon>
        <taxon>Hyphomicrobiales</taxon>
        <taxon>Nitrobacteraceae</taxon>
        <taxon>Bradyrhizobium</taxon>
    </lineage>
</organism>
<dbReference type="RefSeq" id="WP_209946391.1">
    <property type="nucleotide sequence ID" value="NZ_JAFICZ010000002.1"/>
</dbReference>
<name>A0A8I1YHC5_BRAEL</name>
<dbReference type="InterPro" id="IPR038461">
    <property type="entry name" value="Schlafen_AlbA_2_dom_sf"/>
</dbReference>
<reference evidence="2" key="1">
    <citation type="submission" date="2021-02" db="EMBL/GenBank/DDBJ databases">
        <title>Genomic Encyclopedia of Type Strains, Phase IV (KMG-V): Genome sequencing to study the core and pangenomes of soil and plant-associated prokaryotes.</title>
        <authorList>
            <person name="Whitman W."/>
        </authorList>
    </citation>
    <scope>NUCLEOTIDE SEQUENCE</scope>
    <source>
        <strain evidence="2">USDA 406</strain>
    </source>
</reference>
<gene>
    <name evidence="2" type="ORF">JOH49_009793</name>
</gene>
<sequence length="466" mass="52264">MADLDLQILLTSRSEALDVEYKAWHDTSLTESGAKLARHLAALCNHGGGYLIFGVEDQTRTPQGPTGFDEKLFGEDAISSIVKRYLDPPFQCRVARVSHEGVEYPIVIVPQHGARPVITLRDGPADVKNKPIGIREGAIYIRAPGPESVAIRRPDDWTALLDRCLGARADILSRIMRHAIGKPARPSLEATDLLKAACEATAASFVEQMGEVVPLAAEKDREWVRHQAGNFAVLGYALTDDDGELVELENLRALNSRADIGMHEYAHAGWSAFLPLRVPERAPQLRTDKLFGADRTYLEGMRPVHSSLLTTFDYWRMYRDGVSCFAEAYREDGPRTRKDHVLVVGSCLVKLHSILAHARLVGQQTPGVGKVVIHQEWKGLMGRHLCWREDVLVTPTKLRDDRFVRTIMLDWNEVRDRYVQALQKICQPFFELFAIAGWTDPQTALTKEVIEREFGSLHGSVRLFES</sequence>
<dbReference type="Gene3D" id="3.30.950.30">
    <property type="entry name" value="Schlafen, AAA domain"/>
    <property type="match status" value="1"/>
</dbReference>
<dbReference type="AlphaFoldDB" id="A0A8I1YHC5"/>
<protein>
    <recommendedName>
        <fullName evidence="1">Schlafen AlbA-2 domain-containing protein</fullName>
    </recommendedName>
</protein>